<feature type="compositionally biased region" description="Polar residues" evidence="1">
    <location>
        <begin position="188"/>
        <end position="199"/>
    </location>
</feature>
<feature type="transmembrane region" description="Helical" evidence="2">
    <location>
        <begin position="12"/>
        <end position="30"/>
    </location>
</feature>
<proteinExistence type="predicted"/>
<keyword evidence="2" id="KW-0812">Transmembrane</keyword>
<organism evidence="3 4">
    <name type="scientific">Gonapodya prolifera (strain JEL478)</name>
    <name type="common">Monoblepharis prolifera</name>
    <dbReference type="NCBI Taxonomy" id="1344416"/>
    <lineage>
        <taxon>Eukaryota</taxon>
        <taxon>Fungi</taxon>
        <taxon>Fungi incertae sedis</taxon>
        <taxon>Chytridiomycota</taxon>
        <taxon>Chytridiomycota incertae sedis</taxon>
        <taxon>Monoblepharidomycetes</taxon>
        <taxon>Monoblepharidales</taxon>
        <taxon>Gonapodyaceae</taxon>
        <taxon>Gonapodya</taxon>
    </lineage>
</organism>
<keyword evidence="2" id="KW-0472">Membrane</keyword>
<keyword evidence="4" id="KW-1185">Reference proteome</keyword>
<evidence type="ECO:0000313" key="4">
    <source>
        <dbReference type="Proteomes" id="UP000070544"/>
    </source>
</evidence>
<evidence type="ECO:0000313" key="3">
    <source>
        <dbReference type="EMBL" id="KXS22399.1"/>
    </source>
</evidence>
<keyword evidence="2" id="KW-1133">Transmembrane helix</keyword>
<accession>A0A139B098</accession>
<dbReference type="AlphaFoldDB" id="A0A139B098"/>
<protein>
    <submittedName>
        <fullName evidence="3">Uncharacterized protein</fullName>
    </submittedName>
</protein>
<evidence type="ECO:0000256" key="2">
    <source>
        <dbReference type="SAM" id="Phobius"/>
    </source>
</evidence>
<feature type="region of interest" description="Disordered" evidence="1">
    <location>
        <begin position="184"/>
        <end position="207"/>
    </location>
</feature>
<name>A0A139B098_GONPJ</name>
<evidence type="ECO:0000256" key="1">
    <source>
        <dbReference type="SAM" id="MobiDB-lite"/>
    </source>
</evidence>
<reference evidence="3 4" key="1">
    <citation type="journal article" date="2015" name="Genome Biol. Evol.">
        <title>Phylogenomic analyses indicate that early fungi evolved digesting cell walls of algal ancestors of land plants.</title>
        <authorList>
            <person name="Chang Y."/>
            <person name="Wang S."/>
            <person name="Sekimoto S."/>
            <person name="Aerts A.L."/>
            <person name="Choi C."/>
            <person name="Clum A."/>
            <person name="LaButti K.M."/>
            <person name="Lindquist E.A."/>
            <person name="Yee Ngan C."/>
            <person name="Ohm R.A."/>
            <person name="Salamov A.A."/>
            <person name="Grigoriev I.V."/>
            <person name="Spatafora J.W."/>
            <person name="Berbee M.L."/>
        </authorList>
    </citation>
    <scope>NUCLEOTIDE SEQUENCE [LARGE SCALE GENOMIC DNA]</scope>
    <source>
        <strain evidence="3 4">JEL478</strain>
    </source>
</reference>
<sequence>MESLTVITDPLIVITAAYAILPYFRLLFLFDFHKYLQSKVSLQFASAPYGYEAPGYGESLSRRDFLSRKPDERTCQSQRQSSFGWLGLRNLGPRWHSYSRYGGDCQTFGGSHETVIAPQDLLAPSRLVSRSGSSSSGSHLLGCLSKAELVALVSDNERLKYENIQFKSQASALSSHLAHKNKLHSAACRSSNAGQSQGPGQKGQEDEVELRRKLKFFKECYEEEVATLTGELAMLERNLASQKIAGAPKLSNAIEKAQGRTLNLNPPVLLTSKP</sequence>
<gene>
    <name evidence="3" type="ORF">M427DRAFT_486318</name>
</gene>
<dbReference type="Proteomes" id="UP000070544">
    <property type="component" value="Unassembled WGS sequence"/>
</dbReference>
<dbReference type="EMBL" id="KQ965731">
    <property type="protein sequence ID" value="KXS22399.1"/>
    <property type="molecule type" value="Genomic_DNA"/>
</dbReference>